<accession>A0A438IBD6</accession>
<name>A0A438IBD6_VITVI</name>
<feature type="region of interest" description="Disordered" evidence="1">
    <location>
        <begin position="1"/>
        <end position="53"/>
    </location>
</feature>
<sequence length="53" mass="5963">MSTWLTVYEGNVENENGSWKLGEDNKSRDKVKGKEENTGVSGSQDTENEKEDL</sequence>
<protein>
    <submittedName>
        <fullName evidence="2">Uncharacterized protein</fullName>
    </submittedName>
</protein>
<evidence type="ECO:0000313" key="2">
    <source>
        <dbReference type="EMBL" id="RVW94033.1"/>
    </source>
</evidence>
<reference evidence="2 3" key="1">
    <citation type="journal article" date="2018" name="PLoS Genet.">
        <title>Population sequencing reveals clonal diversity and ancestral inbreeding in the grapevine cultivar Chardonnay.</title>
        <authorList>
            <person name="Roach M.J."/>
            <person name="Johnson D.L."/>
            <person name="Bohlmann J."/>
            <person name="van Vuuren H.J."/>
            <person name="Jones S.J."/>
            <person name="Pretorius I.S."/>
            <person name="Schmidt S.A."/>
            <person name="Borneman A.R."/>
        </authorList>
    </citation>
    <scope>NUCLEOTIDE SEQUENCE [LARGE SCALE GENOMIC DNA]</scope>
    <source>
        <strain evidence="3">cv. Chardonnay</strain>
        <tissue evidence="2">Leaf</tissue>
    </source>
</reference>
<organism evidence="2 3">
    <name type="scientific">Vitis vinifera</name>
    <name type="common">Grape</name>
    <dbReference type="NCBI Taxonomy" id="29760"/>
    <lineage>
        <taxon>Eukaryota</taxon>
        <taxon>Viridiplantae</taxon>
        <taxon>Streptophyta</taxon>
        <taxon>Embryophyta</taxon>
        <taxon>Tracheophyta</taxon>
        <taxon>Spermatophyta</taxon>
        <taxon>Magnoliopsida</taxon>
        <taxon>eudicotyledons</taxon>
        <taxon>Gunneridae</taxon>
        <taxon>Pentapetalae</taxon>
        <taxon>rosids</taxon>
        <taxon>Vitales</taxon>
        <taxon>Vitaceae</taxon>
        <taxon>Viteae</taxon>
        <taxon>Vitis</taxon>
    </lineage>
</organism>
<evidence type="ECO:0000256" key="1">
    <source>
        <dbReference type="SAM" id="MobiDB-lite"/>
    </source>
</evidence>
<gene>
    <name evidence="2" type="ORF">CK203_033999</name>
</gene>
<feature type="compositionally biased region" description="Basic and acidic residues" evidence="1">
    <location>
        <begin position="21"/>
        <end position="37"/>
    </location>
</feature>
<comment type="caution">
    <text evidence="2">The sequence shown here is derived from an EMBL/GenBank/DDBJ whole genome shotgun (WGS) entry which is preliminary data.</text>
</comment>
<proteinExistence type="predicted"/>
<dbReference type="EMBL" id="QGNW01000125">
    <property type="protein sequence ID" value="RVW94033.1"/>
    <property type="molecule type" value="Genomic_DNA"/>
</dbReference>
<dbReference type="Proteomes" id="UP000288805">
    <property type="component" value="Unassembled WGS sequence"/>
</dbReference>
<evidence type="ECO:0000313" key="3">
    <source>
        <dbReference type="Proteomes" id="UP000288805"/>
    </source>
</evidence>
<dbReference type="AlphaFoldDB" id="A0A438IBD6"/>